<dbReference type="EMBL" id="JAMXQV010000005">
    <property type="protein sequence ID" value="MCR6483563.1"/>
    <property type="molecule type" value="Genomic_DNA"/>
</dbReference>
<dbReference type="GO" id="GO:0003723">
    <property type="term" value="F:RNA binding"/>
    <property type="evidence" value="ECO:0007669"/>
    <property type="project" value="InterPro"/>
</dbReference>
<dbReference type="Pfam" id="PF03861">
    <property type="entry name" value="ANTAR"/>
    <property type="match status" value="1"/>
</dbReference>
<dbReference type="SMART" id="SM01012">
    <property type="entry name" value="ANTAR"/>
    <property type="match status" value="1"/>
</dbReference>
<reference evidence="4" key="1">
    <citation type="submission" date="2022-06" db="EMBL/GenBank/DDBJ databases">
        <title>Amycolatopsis iheyaensis sp. nov., a new species of the genus Amycolatopsis isolated from soil in Iheya island, Japan.</title>
        <authorList>
            <person name="Ngamcharungchit C."/>
            <person name="Kanto H."/>
            <person name="Take A."/>
            <person name="Intra B."/>
            <person name="Matsumoto A."/>
            <person name="Panbangred W."/>
            <person name="Inahashi Y."/>
        </authorList>
    </citation>
    <scope>NUCLEOTIDE SEQUENCE</scope>
    <source>
        <strain evidence="4">OK19-0408</strain>
    </source>
</reference>
<organism evidence="4 5">
    <name type="scientific">Amycolatopsis iheyensis</name>
    <dbReference type="NCBI Taxonomy" id="2945988"/>
    <lineage>
        <taxon>Bacteria</taxon>
        <taxon>Bacillati</taxon>
        <taxon>Actinomycetota</taxon>
        <taxon>Actinomycetes</taxon>
        <taxon>Pseudonocardiales</taxon>
        <taxon>Pseudonocardiaceae</taxon>
        <taxon>Amycolatopsis</taxon>
    </lineage>
</organism>
<name>A0A9X2SJ22_9PSEU</name>
<dbReference type="InterPro" id="IPR029016">
    <property type="entry name" value="GAF-like_dom_sf"/>
</dbReference>
<evidence type="ECO:0000256" key="2">
    <source>
        <dbReference type="ARBA" id="ARBA00023163"/>
    </source>
</evidence>
<sequence length="244" mass="26465">MLDQDLPRAFDELAGAARSLTESFESDEGEQSVLDTIVAEAVRAFPDADMASITAFHHGEPETAAHSDPRAVEIDRGQYQAGTGPCLRAAETGDVVRIAMPNAADRFPEFARRASAFGVGSYLAAPLRVDDTLAGALNLFGFGDHGFAAAESHLITVYTTLVSFGLRSARRYRHAAEQCEHLTTAMRSRAVIEQAKGMLMAIHRIDAETAMRRLVTESQQTNTKLRDVAGRFVVEVSGRPRTAD</sequence>
<protein>
    <submittedName>
        <fullName evidence="4">GAF and ANTAR domain-containing protein</fullName>
    </submittedName>
</protein>
<evidence type="ECO:0000313" key="5">
    <source>
        <dbReference type="Proteomes" id="UP001144096"/>
    </source>
</evidence>
<dbReference type="InterPro" id="IPR005561">
    <property type="entry name" value="ANTAR"/>
</dbReference>
<dbReference type="InterPro" id="IPR036388">
    <property type="entry name" value="WH-like_DNA-bd_sf"/>
</dbReference>
<evidence type="ECO:0000256" key="1">
    <source>
        <dbReference type="ARBA" id="ARBA00023015"/>
    </source>
</evidence>
<keyword evidence="2" id="KW-0804">Transcription</keyword>
<evidence type="ECO:0000259" key="3">
    <source>
        <dbReference type="PROSITE" id="PS50921"/>
    </source>
</evidence>
<dbReference type="AlphaFoldDB" id="A0A9X2SJ22"/>
<keyword evidence="5" id="KW-1185">Reference proteome</keyword>
<dbReference type="Proteomes" id="UP001144096">
    <property type="component" value="Unassembled WGS sequence"/>
</dbReference>
<keyword evidence="1" id="KW-0805">Transcription regulation</keyword>
<dbReference type="SMART" id="SM00065">
    <property type="entry name" value="GAF"/>
    <property type="match status" value="1"/>
</dbReference>
<dbReference type="Gene3D" id="3.30.450.40">
    <property type="match status" value="1"/>
</dbReference>
<comment type="caution">
    <text evidence="4">The sequence shown here is derived from an EMBL/GenBank/DDBJ whole genome shotgun (WGS) entry which is preliminary data.</text>
</comment>
<dbReference type="SUPFAM" id="SSF55781">
    <property type="entry name" value="GAF domain-like"/>
    <property type="match status" value="1"/>
</dbReference>
<dbReference type="Gene3D" id="1.10.10.10">
    <property type="entry name" value="Winged helix-like DNA-binding domain superfamily/Winged helix DNA-binding domain"/>
    <property type="match status" value="1"/>
</dbReference>
<feature type="domain" description="ANTAR" evidence="3">
    <location>
        <begin position="172"/>
        <end position="233"/>
    </location>
</feature>
<dbReference type="PIRSF" id="PIRSF036625">
    <property type="entry name" value="GAF_ANTAR"/>
    <property type="match status" value="1"/>
</dbReference>
<dbReference type="PROSITE" id="PS50921">
    <property type="entry name" value="ANTAR"/>
    <property type="match status" value="1"/>
</dbReference>
<proteinExistence type="predicted"/>
<dbReference type="Pfam" id="PF13185">
    <property type="entry name" value="GAF_2"/>
    <property type="match status" value="1"/>
</dbReference>
<dbReference type="RefSeq" id="WP_257920199.1">
    <property type="nucleotide sequence ID" value="NZ_JAMXQV010000005.1"/>
</dbReference>
<evidence type="ECO:0000313" key="4">
    <source>
        <dbReference type="EMBL" id="MCR6483563.1"/>
    </source>
</evidence>
<dbReference type="InterPro" id="IPR012074">
    <property type="entry name" value="GAF_ANTAR"/>
</dbReference>
<gene>
    <name evidence="4" type="ORF">M8542_12125</name>
</gene>
<accession>A0A9X2SJ22</accession>
<dbReference type="InterPro" id="IPR003018">
    <property type="entry name" value="GAF"/>
</dbReference>